<dbReference type="PROSITE" id="PS50828">
    <property type="entry name" value="SMR"/>
    <property type="match status" value="1"/>
</dbReference>
<evidence type="ECO:0000259" key="2">
    <source>
        <dbReference type="PROSITE" id="PS50828"/>
    </source>
</evidence>
<keyword evidence="4" id="KW-1185">Reference proteome</keyword>
<dbReference type="InterPro" id="IPR036063">
    <property type="entry name" value="Smr_dom_sf"/>
</dbReference>
<evidence type="ECO:0000256" key="1">
    <source>
        <dbReference type="SAM" id="MobiDB-lite"/>
    </source>
</evidence>
<dbReference type="InterPro" id="IPR013899">
    <property type="entry name" value="DUF1771"/>
</dbReference>
<comment type="caution">
    <text evidence="3">The sequence shown here is derived from an EMBL/GenBank/DDBJ whole genome shotgun (WGS) entry which is preliminary data.</text>
</comment>
<dbReference type="InterPro" id="IPR002625">
    <property type="entry name" value="Smr_dom"/>
</dbReference>
<dbReference type="PANTHER" id="PTHR47812">
    <property type="entry name" value="SMR (SMALL MUTS RELATED) DOMAIN-CONTAINING PROTEIN"/>
    <property type="match status" value="1"/>
</dbReference>
<dbReference type="SMART" id="SM00463">
    <property type="entry name" value="SMR"/>
    <property type="match status" value="1"/>
</dbReference>
<dbReference type="SUPFAM" id="SSF160443">
    <property type="entry name" value="SMR domain-like"/>
    <property type="match status" value="1"/>
</dbReference>
<dbReference type="SMART" id="SM01162">
    <property type="entry name" value="DUF1771"/>
    <property type="match status" value="1"/>
</dbReference>
<gene>
    <name evidence="3" type="ORF">DH2020_015622</name>
</gene>
<reference evidence="3 4" key="1">
    <citation type="journal article" date="2021" name="Comput. Struct. Biotechnol. J.">
        <title>De novo genome assembly of the potent medicinal plant Rehmannia glutinosa using nanopore technology.</title>
        <authorList>
            <person name="Ma L."/>
            <person name="Dong C."/>
            <person name="Song C."/>
            <person name="Wang X."/>
            <person name="Zheng X."/>
            <person name="Niu Y."/>
            <person name="Chen S."/>
            <person name="Feng W."/>
        </authorList>
    </citation>
    <scope>NUCLEOTIDE SEQUENCE [LARGE SCALE GENOMIC DNA]</scope>
    <source>
        <strain evidence="3">DH-2019</strain>
    </source>
</reference>
<organism evidence="3 4">
    <name type="scientific">Rehmannia glutinosa</name>
    <name type="common">Chinese foxglove</name>
    <dbReference type="NCBI Taxonomy" id="99300"/>
    <lineage>
        <taxon>Eukaryota</taxon>
        <taxon>Viridiplantae</taxon>
        <taxon>Streptophyta</taxon>
        <taxon>Embryophyta</taxon>
        <taxon>Tracheophyta</taxon>
        <taxon>Spermatophyta</taxon>
        <taxon>Magnoliopsida</taxon>
        <taxon>eudicotyledons</taxon>
        <taxon>Gunneridae</taxon>
        <taxon>Pentapetalae</taxon>
        <taxon>asterids</taxon>
        <taxon>lamiids</taxon>
        <taxon>Lamiales</taxon>
        <taxon>Orobanchaceae</taxon>
        <taxon>Rehmannieae</taxon>
        <taxon>Rehmannia</taxon>
    </lineage>
</organism>
<evidence type="ECO:0000313" key="4">
    <source>
        <dbReference type="Proteomes" id="UP001318860"/>
    </source>
</evidence>
<name>A0ABR0WXD4_REHGL</name>
<feature type="region of interest" description="Disordered" evidence="1">
    <location>
        <begin position="1"/>
        <end position="45"/>
    </location>
</feature>
<protein>
    <recommendedName>
        <fullName evidence="2">Smr domain-containing protein</fullName>
    </recommendedName>
</protein>
<sequence length="424" mass="46750">MSASTSESPVRGNRAKGTSGWAAFDLKQRQRQQSLESDNDSEAYPMLSGPSALQSLFNKNRAPFEKPFSSVVVASVNFPSLMDAENRDLQRRVPGSNSCLGTAQNIETAVSIKAYEKLKSHHPWADESLIQDVLAGVNNNVDQALSLLEAMLISENKDAKSKKVESNGNDVASFDIQGDSLGEKADVSFTTNDPFNDSYKESKDEAASMQLLGATKSSPIEPELEWEEDDVYLLHRKDAIKMIRSASRHSKAANDAYVRGDHTSALRFSLKAQEEWSAAEKLNAKAAKEILNVRNCKNDPWTLDLHGLHAAEAVEALREHLRTVESLLSPNCLVASDGVYKESSLFLAASVSSTTHVKMEKFGRQHPISRQRPILLQVITGKGNHSRGAAALPSAIRNFLSEKGYHFDETRPGVIMIRPKFRKL</sequence>
<proteinExistence type="predicted"/>
<feature type="domain" description="Smr" evidence="2">
    <location>
        <begin position="303"/>
        <end position="420"/>
    </location>
</feature>
<accession>A0ABR0WXD4</accession>
<dbReference type="EMBL" id="JABTTQ020000008">
    <property type="protein sequence ID" value="KAK6150690.1"/>
    <property type="molecule type" value="Genomic_DNA"/>
</dbReference>
<dbReference type="PANTHER" id="PTHR47812:SF2">
    <property type="entry name" value="SMR (SMALL MUTS RELATED) DOMAIN-CONTAINING PROTEIN"/>
    <property type="match status" value="1"/>
</dbReference>
<dbReference type="Gene3D" id="3.30.1370.110">
    <property type="match status" value="1"/>
</dbReference>
<dbReference type="Pfam" id="PF08590">
    <property type="entry name" value="DUF1771"/>
    <property type="match status" value="1"/>
</dbReference>
<dbReference type="Proteomes" id="UP001318860">
    <property type="component" value="Unassembled WGS sequence"/>
</dbReference>
<evidence type="ECO:0000313" key="3">
    <source>
        <dbReference type="EMBL" id="KAK6150690.1"/>
    </source>
</evidence>